<reference evidence="7 8" key="1">
    <citation type="submission" date="2015-08" db="EMBL/GenBank/DDBJ databases">
        <authorList>
            <person name="Babu N.S."/>
            <person name="Beckwith C.J."/>
            <person name="Beseler K.G."/>
            <person name="Brison A."/>
            <person name="Carone J.V."/>
            <person name="Caskin T.P."/>
            <person name="Diamond M."/>
            <person name="Durham M.E."/>
            <person name="Foxe J.M."/>
            <person name="Go M."/>
            <person name="Henderson B.A."/>
            <person name="Jones I.B."/>
            <person name="McGettigan J.A."/>
            <person name="Micheletti S.J."/>
            <person name="Nasrallah M.E."/>
            <person name="Ortiz D."/>
            <person name="Piller C.R."/>
            <person name="Privatt S.R."/>
            <person name="Schneider S.L."/>
            <person name="Sharp S."/>
            <person name="Smith T.C."/>
            <person name="Stanton J.D."/>
            <person name="Ullery H.E."/>
            <person name="Wilson R.J."/>
            <person name="Serrano M.G."/>
            <person name="Buck G."/>
            <person name="Lee V."/>
            <person name="Wang Y."/>
            <person name="Carvalho R."/>
            <person name="Voegtly L."/>
            <person name="Shi R."/>
            <person name="Duckworth R."/>
            <person name="Johnson A."/>
            <person name="Loviza R."/>
            <person name="Walstead R."/>
            <person name="Shah Z."/>
            <person name="Kiflezghi M."/>
            <person name="Wade K."/>
            <person name="Ball S.L."/>
            <person name="Bradley K.W."/>
            <person name="Asai D.J."/>
            <person name="Bowman C.A."/>
            <person name="Russell D.A."/>
            <person name="Pope W.H."/>
            <person name="Jacobs-Sera D."/>
            <person name="Hendrix R.W."/>
            <person name="Hatfull G.F."/>
        </authorList>
    </citation>
    <scope>NUCLEOTIDE SEQUENCE [LARGE SCALE GENOMIC DNA]</scope>
    <source>
        <strain evidence="7 8">DSM 27648</strain>
    </source>
</reference>
<feature type="compositionally biased region" description="Low complexity" evidence="5">
    <location>
        <begin position="507"/>
        <end position="523"/>
    </location>
</feature>
<organism evidence="7 8">
    <name type="scientific">Labilithrix luteola</name>
    <dbReference type="NCBI Taxonomy" id="1391654"/>
    <lineage>
        <taxon>Bacteria</taxon>
        <taxon>Pseudomonadati</taxon>
        <taxon>Myxococcota</taxon>
        <taxon>Polyangia</taxon>
        <taxon>Polyangiales</taxon>
        <taxon>Labilitrichaceae</taxon>
        <taxon>Labilithrix</taxon>
    </lineage>
</organism>
<dbReference type="SMART" id="SM00220">
    <property type="entry name" value="S_TKc"/>
    <property type="match status" value="1"/>
</dbReference>
<dbReference type="AlphaFoldDB" id="A0A0K1QD64"/>
<dbReference type="InterPro" id="IPR008271">
    <property type="entry name" value="Ser/Thr_kinase_AS"/>
</dbReference>
<dbReference type="GO" id="GO:0005524">
    <property type="term" value="F:ATP binding"/>
    <property type="evidence" value="ECO:0007669"/>
    <property type="project" value="UniProtKB-KW"/>
</dbReference>
<evidence type="ECO:0000256" key="5">
    <source>
        <dbReference type="SAM" id="MobiDB-lite"/>
    </source>
</evidence>
<sequence length="655" mass="68127">MSGSDHPAFGPTSPKLESLEPPQAAPSRLVGGDFAILGPLSHGGMGAVYRVEQQSTGKIRALKVMHRDLAADDASQKRFIQEARIGSRIESEHVVEVVAAGVDAATQSPYLVMELLDGEDLRAHLASRRPLSHDHVLAIFEQLCHAMAAAHTAGVVHRDLKPENIFLAKSRRAGGASFTVKVLDFGIAKLLAETALGWTTGTIGTPMWMAPEQATRSPVTATADVWSLGLIAYTLLTGKSYWNTANAEDGTTPQLLREIVLDPLPTASERAKTQSRGDHLPPNFDAWFSRCVARDPNARFPNAAVLIQAMRPLFPAPEAASGSSRKTPAPWSGAFDDTVDPRTARSPGQESIPPTQLLPPQAAPTPASDPKTALLASPSMSATPPPVPMSANTMNTTSAAPARSVVLPLAIAIGVAGIAVGWGLSRRGAPTPHTVAETPAIVATVSATATPSSAPTASSSAAEATAASAAPAVSAASAAPSASASSLASTKVPAASATTKPKGPDWAPAASSTSFTAAQGGSARSDGFSDPITSNGRATTWRSGGTTVRLLTRIAKNDSNVADAVVRKAIDWSAWEYLQCYDRTLGGLKTLPEGVVYVDFEILDQLPQHAALQSSTMNSPAFDKCVVGTLLGHTINAVGPDGKGHVLYGFKFIVN</sequence>
<dbReference type="SUPFAM" id="SSF56112">
    <property type="entry name" value="Protein kinase-like (PK-like)"/>
    <property type="match status" value="1"/>
</dbReference>
<keyword evidence="4" id="KW-0067">ATP-binding</keyword>
<keyword evidence="2" id="KW-0547">Nucleotide-binding</keyword>
<evidence type="ECO:0000256" key="1">
    <source>
        <dbReference type="ARBA" id="ARBA00022679"/>
    </source>
</evidence>
<dbReference type="EMBL" id="CP012333">
    <property type="protein sequence ID" value="AKV03607.1"/>
    <property type="molecule type" value="Genomic_DNA"/>
</dbReference>
<name>A0A0K1QD64_9BACT</name>
<dbReference type="InterPro" id="IPR011009">
    <property type="entry name" value="Kinase-like_dom_sf"/>
</dbReference>
<keyword evidence="8" id="KW-1185">Reference proteome</keyword>
<dbReference type="PANTHER" id="PTHR43289">
    <property type="entry name" value="MITOGEN-ACTIVATED PROTEIN KINASE KINASE KINASE 20-RELATED"/>
    <property type="match status" value="1"/>
</dbReference>
<gene>
    <name evidence="7" type="ORF">AKJ09_10270</name>
</gene>
<proteinExistence type="predicted"/>
<dbReference type="Gene3D" id="1.10.510.10">
    <property type="entry name" value="Transferase(Phosphotransferase) domain 1"/>
    <property type="match status" value="1"/>
</dbReference>
<dbReference type="PROSITE" id="PS00108">
    <property type="entry name" value="PROTEIN_KINASE_ST"/>
    <property type="match status" value="1"/>
</dbReference>
<accession>A0A0K1QD64</accession>
<feature type="region of interest" description="Disordered" evidence="5">
    <location>
        <begin position="1"/>
        <end position="24"/>
    </location>
</feature>
<keyword evidence="7" id="KW-0723">Serine/threonine-protein kinase</keyword>
<dbReference type="Pfam" id="PF00069">
    <property type="entry name" value="Pkinase"/>
    <property type="match status" value="1"/>
</dbReference>
<evidence type="ECO:0000256" key="3">
    <source>
        <dbReference type="ARBA" id="ARBA00022777"/>
    </source>
</evidence>
<dbReference type="OrthoDB" id="9801841at2"/>
<dbReference type="PANTHER" id="PTHR43289:SF6">
    <property type="entry name" value="SERINE_THREONINE-PROTEIN KINASE NEKL-3"/>
    <property type="match status" value="1"/>
</dbReference>
<feature type="compositionally biased region" description="Polar residues" evidence="5">
    <location>
        <begin position="531"/>
        <end position="540"/>
    </location>
</feature>
<keyword evidence="1" id="KW-0808">Transferase</keyword>
<protein>
    <submittedName>
        <fullName evidence="7">Serine/threonine protein kinase</fullName>
    </submittedName>
</protein>
<evidence type="ECO:0000256" key="4">
    <source>
        <dbReference type="ARBA" id="ARBA00022840"/>
    </source>
</evidence>
<feature type="region of interest" description="Disordered" evidence="5">
    <location>
        <begin position="495"/>
        <end position="540"/>
    </location>
</feature>
<evidence type="ECO:0000256" key="2">
    <source>
        <dbReference type="ARBA" id="ARBA00022741"/>
    </source>
</evidence>
<dbReference type="Gene3D" id="3.30.200.20">
    <property type="entry name" value="Phosphorylase Kinase, domain 1"/>
    <property type="match status" value="1"/>
</dbReference>
<feature type="compositionally biased region" description="Low complexity" evidence="5">
    <location>
        <begin position="353"/>
        <end position="366"/>
    </location>
</feature>
<dbReference type="InterPro" id="IPR000719">
    <property type="entry name" value="Prot_kinase_dom"/>
</dbReference>
<dbReference type="RefSeq" id="WP_146654348.1">
    <property type="nucleotide sequence ID" value="NZ_CP012333.1"/>
</dbReference>
<feature type="region of interest" description="Disordered" evidence="5">
    <location>
        <begin position="317"/>
        <end position="395"/>
    </location>
</feature>
<evidence type="ECO:0000313" key="8">
    <source>
        <dbReference type="Proteomes" id="UP000064967"/>
    </source>
</evidence>
<dbReference type="GO" id="GO:0004674">
    <property type="term" value="F:protein serine/threonine kinase activity"/>
    <property type="evidence" value="ECO:0007669"/>
    <property type="project" value="UniProtKB-KW"/>
</dbReference>
<dbReference type="KEGG" id="llu:AKJ09_10270"/>
<dbReference type="STRING" id="1391654.AKJ09_10270"/>
<evidence type="ECO:0000259" key="6">
    <source>
        <dbReference type="PROSITE" id="PS50011"/>
    </source>
</evidence>
<dbReference type="CDD" id="cd14014">
    <property type="entry name" value="STKc_PknB_like"/>
    <property type="match status" value="1"/>
</dbReference>
<feature type="domain" description="Protein kinase" evidence="6">
    <location>
        <begin position="34"/>
        <end position="314"/>
    </location>
</feature>
<keyword evidence="3 7" id="KW-0418">Kinase</keyword>
<dbReference type="Proteomes" id="UP000064967">
    <property type="component" value="Chromosome"/>
</dbReference>
<dbReference type="PROSITE" id="PS50011">
    <property type="entry name" value="PROTEIN_KINASE_DOM"/>
    <property type="match status" value="1"/>
</dbReference>
<evidence type="ECO:0000313" key="7">
    <source>
        <dbReference type="EMBL" id="AKV03607.1"/>
    </source>
</evidence>